<keyword evidence="5" id="KW-0547">Nucleotide-binding</keyword>
<evidence type="ECO:0000256" key="4">
    <source>
        <dbReference type="ARBA" id="ARBA00022723"/>
    </source>
</evidence>
<evidence type="ECO:0000313" key="13">
    <source>
        <dbReference type="Proteomes" id="UP000192247"/>
    </source>
</evidence>
<dbReference type="InParanoid" id="A0A1V9XHX6"/>
<dbReference type="OrthoDB" id="2067at2759"/>
<evidence type="ECO:0000256" key="5">
    <source>
        <dbReference type="ARBA" id="ARBA00022741"/>
    </source>
</evidence>
<accession>A0A1V9XHX6</accession>
<evidence type="ECO:0000256" key="8">
    <source>
        <dbReference type="ARBA" id="ARBA00022842"/>
    </source>
</evidence>
<dbReference type="InterPro" id="IPR004161">
    <property type="entry name" value="EFTu-like_2"/>
</dbReference>
<dbReference type="GO" id="GO:0005525">
    <property type="term" value="F:GTP binding"/>
    <property type="evidence" value="ECO:0007669"/>
    <property type="project" value="UniProtKB-KW"/>
</dbReference>
<keyword evidence="6 12" id="KW-0251">Elongation factor</keyword>
<sequence length="440" mass="48050">MPWRRAIGLCLRAPYVRMSARTKTILKNAEKLENVGGKLHLNVGTVGHVDHGKTTLTAAITKYLAERGTGTKYISYENIDKAEEEKLRGITMNASRVEYQTEKRHYAHTDCPGHADFIKNMICGTAQIDAAILVVAADDGCMPQTYEHLLVCKQVGIKKIVAFINKADLADKDVLQLIEMEIRDLMDSFKFPDSLSFPIVCGSAAAALKGSKEPYGEPAIQQLLDHMDSYIQPPQRDVVSPLYGPVEGVVNIKGRGTVVITTLDRGSVQKQNRVSILGFNEEVSTVVSDIQAFGKQVTTAKAGDHVGLLCRGIKSSSVRRGMSVIAPGAYSLNNHFTANMYLLSPGEGGRKRPISTKYIMPLFAKTWSLPCRVDVKDGGMLMPGDTGEVELVLSKTMVFQVGQSFSIRELGRTVATGIITKLLPNVNITTHQLGMAQIDV</sequence>
<dbReference type="InterPro" id="IPR027417">
    <property type="entry name" value="P-loop_NTPase"/>
</dbReference>
<reference evidence="12 13" key="1">
    <citation type="journal article" date="2017" name="Gigascience">
        <title>Draft genome of the honey bee ectoparasitic mite, Tropilaelaps mercedesae, is shaped by the parasitic life history.</title>
        <authorList>
            <person name="Dong X."/>
            <person name="Armstrong S.D."/>
            <person name="Xia D."/>
            <person name="Makepeace B.L."/>
            <person name="Darby A.C."/>
            <person name="Kadowaki T."/>
        </authorList>
    </citation>
    <scope>NUCLEOTIDE SEQUENCE [LARGE SCALE GENOMIC DNA]</scope>
    <source>
        <strain evidence="12">Wuxi-XJTLU</strain>
    </source>
</reference>
<gene>
    <name evidence="12" type="ORF">BIW11_09958</name>
</gene>
<keyword evidence="4" id="KW-0479">Metal-binding</keyword>
<dbReference type="InterPro" id="IPR004160">
    <property type="entry name" value="Transl_elong_EFTu/EF1A_C"/>
</dbReference>
<dbReference type="SUPFAM" id="SSF52540">
    <property type="entry name" value="P-loop containing nucleoside triphosphate hydrolases"/>
    <property type="match status" value="1"/>
</dbReference>
<dbReference type="InterPro" id="IPR009000">
    <property type="entry name" value="Transl_B-barrel_sf"/>
</dbReference>
<dbReference type="Pfam" id="PF00009">
    <property type="entry name" value="GTP_EFTU"/>
    <property type="match status" value="1"/>
</dbReference>
<protein>
    <submittedName>
        <fullName evidence="12">Elongation factor Tu</fullName>
    </submittedName>
</protein>
<dbReference type="PRINTS" id="PR00315">
    <property type="entry name" value="ELONGATNFCT"/>
</dbReference>
<evidence type="ECO:0000256" key="3">
    <source>
        <dbReference type="ARBA" id="ARBA00022490"/>
    </source>
</evidence>
<dbReference type="PROSITE" id="PS51722">
    <property type="entry name" value="G_TR_2"/>
    <property type="match status" value="1"/>
</dbReference>
<dbReference type="Proteomes" id="UP000192247">
    <property type="component" value="Unassembled WGS sequence"/>
</dbReference>
<dbReference type="EMBL" id="MNPL01010490">
    <property type="protein sequence ID" value="OQR73099.1"/>
    <property type="molecule type" value="Genomic_DNA"/>
</dbReference>
<evidence type="ECO:0000256" key="6">
    <source>
        <dbReference type="ARBA" id="ARBA00022768"/>
    </source>
</evidence>
<keyword evidence="10" id="KW-0342">GTP-binding</keyword>
<dbReference type="Pfam" id="PF03143">
    <property type="entry name" value="GTP_EFTU_D3"/>
    <property type="match status" value="1"/>
</dbReference>
<evidence type="ECO:0000256" key="2">
    <source>
        <dbReference type="ARBA" id="ARBA00011245"/>
    </source>
</evidence>
<keyword evidence="9" id="KW-0648">Protein biosynthesis</keyword>
<dbReference type="Pfam" id="PF03144">
    <property type="entry name" value="GTP_EFTU_D2"/>
    <property type="match status" value="1"/>
</dbReference>
<evidence type="ECO:0000259" key="11">
    <source>
        <dbReference type="PROSITE" id="PS51722"/>
    </source>
</evidence>
<dbReference type="PANTHER" id="PTHR43721">
    <property type="entry name" value="ELONGATION FACTOR TU-RELATED"/>
    <property type="match status" value="1"/>
</dbReference>
<name>A0A1V9XHX6_9ACAR</name>
<proteinExistence type="inferred from homology"/>
<evidence type="ECO:0000256" key="10">
    <source>
        <dbReference type="ARBA" id="ARBA00023134"/>
    </source>
</evidence>
<dbReference type="InterPro" id="IPR000795">
    <property type="entry name" value="T_Tr_GTP-bd_dom"/>
</dbReference>
<dbReference type="GO" id="GO:0070125">
    <property type="term" value="P:mitochondrial translational elongation"/>
    <property type="evidence" value="ECO:0007669"/>
    <property type="project" value="TreeGrafter"/>
</dbReference>
<keyword evidence="8" id="KW-0460">Magnesium</keyword>
<evidence type="ECO:0000256" key="7">
    <source>
        <dbReference type="ARBA" id="ARBA00022801"/>
    </source>
</evidence>
<organism evidence="12 13">
    <name type="scientific">Tropilaelaps mercedesae</name>
    <dbReference type="NCBI Taxonomy" id="418985"/>
    <lineage>
        <taxon>Eukaryota</taxon>
        <taxon>Metazoa</taxon>
        <taxon>Ecdysozoa</taxon>
        <taxon>Arthropoda</taxon>
        <taxon>Chelicerata</taxon>
        <taxon>Arachnida</taxon>
        <taxon>Acari</taxon>
        <taxon>Parasitiformes</taxon>
        <taxon>Mesostigmata</taxon>
        <taxon>Gamasina</taxon>
        <taxon>Dermanyssoidea</taxon>
        <taxon>Laelapidae</taxon>
        <taxon>Tropilaelaps</taxon>
    </lineage>
</organism>
<dbReference type="SUPFAM" id="SSF50465">
    <property type="entry name" value="EF-Tu/eEF-1alpha/eIF2-gamma C-terminal domain"/>
    <property type="match status" value="1"/>
</dbReference>
<dbReference type="GO" id="GO:0003924">
    <property type="term" value="F:GTPase activity"/>
    <property type="evidence" value="ECO:0007669"/>
    <property type="project" value="InterPro"/>
</dbReference>
<dbReference type="FunFam" id="3.40.50.300:FF:000576">
    <property type="entry name" value="Elongation factor Tu"/>
    <property type="match status" value="1"/>
</dbReference>
<keyword evidence="7" id="KW-0378">Hydrolase</keyword>
<feature type="domain" description="Tr-type G" evidence="11">
    <location>
        <begin position="38"/>
        <end position="235"/>
    </location>
</feature>
<dbReference type="InterPro" id="IPR050055">
    <property type="entry name" value="EF-Tu_GTPase"/>
</dbReference>
<dbReference type="GO" id="GO:0046872">
    <property type="term" value="F:metal ion binding"/>
    <property type="evidence" value="ECO:0007669"/>
    <property type="project" value="UniProtKB-KW"/>
</dbReference>
<dbReference type="SUPFAM" id="SSF50447">
    <property type="entry name" value="Translation proteins"/>
    <property type="match status" value="1"/>
</dbReference>
<dbReference type="PANTHER" id="PTHR43721:SF2">
    <property type="entry name" value="ELONGATION FACTOR TU, MITOCHONDRIAL"/>
    <property type="match status" value="1"/>
</dbReference>
<comment type="subunit">
    <text evidence="2">Monomer.</text>
</comment>
<dbReference type="CDD" id="cd01884">
    <property type="entry name" value="EF_Tu"/>
    <property type="match status" value="1"/>
</dbReference>
<evidence type="ECO:0000313" key="12">
    <source>
        <dbReference type="EMBL" id="OQR73099.1"/>
    </source>
</evidence>
<comment type="similarity">
    <text evidence="1">Belongs to the TRAFAC class translation factor GTPase superfamily. Classic translation factor GTPase family. EF-Tu/EF-1A subfamily.</text>
</comment>
<keyword evidence="3" id="KW-0963">Cytoplasm</keyword>
<dbReference type="STRING" id="418985.A0A1V9XHX6"/>
<dbReference type="AlphaFoldDB" id="A0A1V9XHX6"/>
<evidence type="ECO:0000256" key="9">
    <source>
        <dbReference type="ARBA" id="ARBA00022917"/>
    </source>
</evidence>
<comment type="caution">
    <text evidence="12">The sequence shown here is derived from an EMBL/GenBank/DDBJ whole genome shotgun (WGS) entry which is preliminary data.</text>
</comment>
<dbReference type="Gene3D" id="3.40.50.300">
    <property type="entry name" value="P-loop containing nucleotide triphosphate hydrolases"/>
    <property type="match status" value="1"/>
</dbReference>
<dbReference type="InterPro" id="IPR041709">
    <property type="entry name" value="EF-Tu_GTP-bd"/>
</dbReference>
<keyword evidence="13" id="KW-1185">Reference proteome</keyword>
<dbReference type="GO" id="GO:0005739">
    <property type="term" value="C:mitochondrion"/>
    <property type="evidence" value="ECO:0007669"/>
    <property type="project" value="TreeGrafter"/>
</dbReference>
<dbReference type="Gene3D" id="2.40.30.10">
    <property type="entry name" value="Translation factors"/>
    <property type="match status" value="2"/>
</dbReference>
<dbReference type="InterPro" id="IPR009001">
    <property type="entry name" value="Transl_elong_EF1A/Init_IF2_C"/>
</dbReference>
<dbReference type="GO" id="GO:0003746">
    <property type="term" value="F:translation elongation factor activity"/>
    <property type="evidence" value="ECO:0007669"/>
    <property type="project" value="UniProtKB-KW"/>
</dbReference>
<dbReference type="FunFam" id="2.40.30.10:FF:000085">
    <property type="entry name" value="Elongation factor Tu"/>
    <property type="match status" value="1"/>
</dbReference>
<evidence type="ECO:0000256" key="1">
    <source>
        <dbReference type="ARBA" id="ARBA00007249"/>
    </source>
</evidence>